<evidence type="ECO:0000256" key="3">
    <source>
        <dbReference type="ARBA" id="ARBA00022617"/>
    </source>
</evidence>
<reference evidence="10" key="1">
    <citation type="submission" date="2021-06" db="EMBL/GenBank/DDBJ databases">
        <authorList>
            <person name="Kallberg Y."/>
            <person name="Tangrot J."/>
            <person name="Rosling A."/>
        </authorList>
    </citation>
    <scope>NUCLEOTIDE SEQUENCE</scope>
    <source>
        <strain evidence="10">MA453B</strain>
    </source>
</reference>
<feature type="binding site" description="axial binding residue" evidence="8">
    <location>
        <position position="422"/>
    </location>
    <ligand>
        <name>heme</name>
        <dbReference type="ChEBI" id="CHEBI:30413"/>
    </ligand>
    <ligandPart>
        <name>Fe</name>
        <dbReference type="ChEBI" id="CHEBI:18248"/>
    </ligandPart>
</feature>
<evidence type="ECO:0000313" key="11">
    <source>
        <dbReference type="Proteomes" id="UP000789405"/>
    </source>
</evidence>
<sequence length="484" mass="56067">MISFFSAIPIVVLILGLYFIHRACTPPKELKLIPTVPIYKFAWAVLFNKGQHEIQRVISESDPEKFGLVKIFLFSGWSVLITNIEYARVFFSENAQAPDGHPIKRFFGKGISFANGEDRIRQRKMATPAFNKSLSPEMIGECTNELITLLNKWNDVPLDIFTLMKRITVQTLGKLAFSYDMKALDSLEEEPYFIKTYEKVTELIQNPIYMILKFTYKLPLKVNLELSQVIEEFDRLIYKVIEQRKLDIAKEKKSEDHKDLLANMLENIGNENFEHNVKDLRDELTAIFSAGHNTFALSAVFYNLAKYPKIQKKAREEAFKVLGDSSKIPNSENVKDLKYIKAIVKESLRLYPAVVMLPFRKVLKPVRFNQDVVIPERTSLSLNIWQVHKNSDLWSDEFKPERFMNQDDKENWIPFSSGHRNCIGQNFSIMEQIVITAMILLNFELSLPPNGQKFDKMPLKSSFYTLNPKDINIIFSKLKTIVEI</sequence>
<evidence type="ECO:0000256" key="1">
    <source>
        <dbReference type="ARBA" id="ARBA00001971"/>
    </source>
</evidence>
<protein>
    <submittedName>
        <fullName evidence="10">16162_t:CDS:1</fullName>
    </submittedName>
</protein>
<evidence type="ECO:0000256" key="6">
    <source>
        <dbReference type="ARBA" id="ARBA00023004"/>
    </source>
</evidence>
<dbReference type="Gene3D" id="1.10.630.10">
    <property type="entry name" value="Cytochrome P450"/>
    <property type="match status" value="1"/>
</dbReference>
<dbReference type="SUPFAM" id="SSF48264">
    <property type="entry name" value="Cytochrome P450"/>
    <property type="match status" value="1"/>
</dbReference>
<dbReference type="PRINTS" id="PR00465">
    <property type="entry name" value="EP450IV"/>
</dbReference>
<keyword evidence="5 9" id="KW-0560">Oxidoreductase</keyword>
<organism evidence="10 11">
    <name type="scientific">Dentiscutata erythropus</name>
    <dbReference type="NCBI Taxonomy" id="1348616"/>
    <lineage>
        <taxon>Eukaryota</taxon>
        <taxon>Fungi</taxon>
        <taxon>Fungi incertae sedis</taxon>
        <taxon>Mucoromycota</taxon>
        <taxon>Glomeromycotina</taxon>
        <taxon>Glomeromycetes</taxon>
        <taxon>Diversisporales</taxon>
        <taxon>Gigasporaceae</taxon>
        <taxon>Dentiscutata</taxon>
    </lineage>
</organism>
<evidence type="ECO:0000313" key="10">
    <source>
        <dbReference type="EMBL" id="CAG8545655.1"/>
    </source>
</evidence>
<dbReference type="PANTHER" id="PTHR24291">
    <property type="entry name" value="CYTOCHROME P450 FAMILY 4"/>
    <property type="match status" value="1"/>
</dbReference>
<evidence type="ECO:0000256" key="7">
    <source>
        <dbReference type="ARBA" id="ARBA00023033"/>
    </source>
</evidence>
<dbReference type="InterPro" id="IPR050196">
    <property type="entry name" value="Cytochrome_P450_Monoox"/>
</dbReference>
<dbReference type="InterPro" id="IPR001128">
    <property type="entry name" value="Cyt_P450"/>
</dbReference>
<keyword evidence="11" id="KW-1185">Reference proteome</keyword>
<name>A0A9N9AZS4_9GLOM</name>
<comment type="similarity">
    <text evidence="2 9">Belongs to the cytochrome P450 family.</text>
</comment>
<evidence type="ECO:0000256" key="9">
    <source>
        <dbReference type="RuleBase" id="RU000461"/>
    </source>
</evidence>
<comment type="caution">
    <text evidence="10">The sequence shown here is derived from an EMBL/GenBank/DDBJ whole genome shotgun (WGS) entry which is preliminary data.</text>
</comment>
<dbReference type="InterPro" id="IPR036396">
    <property type="entry name" value="Cyt_P450_sf"/>
</dbReference>
<dbReference type="OrthoDB" id="1470350at2759"/>
<keyword evidence="3 8" id="KW-0349">Heme</keyword>
<evidence type="ECO:0000256" key="2">
    <source>
        <dbReference type="ARBA" id="ARBA00010617"/>
    </source>
</evidence>
<dbReference type="PRINTS" id="PR00385">
    <property type="entry name" value="P450"/>
</dbReference>
<dbReference type="PROSITE" id="PS00086">
    <property type="entry name" value="CYTOCHROME_P450"/>
    <property type="match status" value="1"/>
</dbReference>
<evidence type="ECO:0000256" key="4">
    <source>
        <dbReference type="ARBA" id="ARBA00022723"/>
    </source>
</evidence>
<dbReference type="Proteomes" id="UP000789405">
    <property type="component" value="Unassembled WGS sequence"/>
</dbReference>
<evidence type="ECO:0000256" key="5">
    <source>
        <dbReference type="ARBA" id="ARBA00023002"/>
    </source>
</evidence>
<dbReference type="Pfam" id="PF00067">
    <property type="entry name" value="p450"/>
    <property type="match status" value="1"/>
</dbReference>
<dbReference type="GO" id="GO:0016705">
    <property type="term" value="F:oxidoreductase activity, acting on paired donors, with incorporation or reduction of molecular oxygen"/>
    <property type="evidence" value="ECO:0007669"/>
    <property type="project" value="InterPro"/>
</dbReference>
<comment type="cofactor">
    <cofactor evidence="1 8">
        <name>heme</name>
        <dbReference type="ChEBI" id="CHEBI:30413"/>
    </cofactor>
</comment>
<dbReference type="GO" id="GO:0005506">
    <property type="term" value="F:iron ion binding"/>
    <property type="evidence" value="ECO:0007669"/>
    <property type="project" value="InterPro"/>
</dbReference>
<gene>
    <name evidence="10" type="ORF">DERYTH_LOCUS5020</name>
</gene>
<keyword evidence="4 8" id="KW-0479">Metal-binding</keyword>
<dbReference type="InterPro" id="IPR017972">
    <property type="entry name" value="Cyt_P450_CS"/>
</dbReference>
<accession>A0A9N9AZS4</accession>
<dbReference type="PANTHER" id="PTHR24291:SF50">
    <property type="entry name" value="BIFUNCTIONAL ALBAFLAVENONE MONOOXYGENASE_TERPENE SYNTHASE"/>
    <property type="match status" value="1"/>
</dbReference>
<evidence type="ECO:0000256" key="8">
    <source>
        <dbReference type="PIRSR" id="PIRSR602403-1"/>
    </source>
</evidence>
<dbReference type="GO" id="GO:0020037">
    <property type="term" value="F:heme binding"/>
    <property type="evidence" value="ECO:0007669"/>
    <property type="project" value="InterPro"/>
</dbReference>
<dbReference type="AlphaFoldDB" id="A0A9N9AZS4"/>
<dbReference type="InterPro" id="IPR002403">
    <property type="entry name" value="Cyt_P450_E_grp-IV"/>
</dbReference>
<keyword evidence="6 8" id="KW-0408">Iron</keyword>
<keyword evidence="7 9" id="KW-0503">Monooxygenase</keyword>
<dbReference type="EMBL" id="CAJVPY010002019">
    <property type="protein sequence ID" value="CAG8545655.1"/>
    <property type="molecule type" value="Genomic_DNA"/>
</dbReference>
<proteinExistence type="inferred from homology"/>
<dbReference type="GO" id="GO:0004497">
    <property type="term" value="F:monooxygenase activity"/>
    <property type="evidence" value="ECO:0007669"/>
    <property type="project" value="UniProtKB-KW"/>
</dbReference>